<keyword evidence="3" id="KW-1185">Reference proteome</keyword>
<evidence type="ECO:0000313" key="2">
    <source>
        <dbReference type="EMBL" id="QEE30126.1"/>
    </source>
</evidence>
<dbReference type="RefSeq" id="WP_147649396.1">
    <property type="nucleotide sequence ID" value="NZ_CP042806.1"/>
</dbReference>
<feature type="signal peptide" evidence="1">
    <location>
        <begin position="1"/>
        <end position="20"/>
    </location>
</feature>
<organism evidence="2 3">
    <name type="scientific">Terriglobus albidus</name>
    <dbReference type="NCBI Taxonomy" id="1592106"/>
    <lineage>
        <taxon>Bacteria</taxon>
        <taxon>Pseudomonadati</taxon>
        <taxon>Acidobacteriota</taxon>
        <taxon>Terriglobia</taxon>
        <taxon>Terriglobales</taxon>
        <taxon>Acidobacteriaceae</taxon>
        <taxon>Terriglobus</taxon>
    </lineage>
</organism>
<dbReference type="AlphaFoldDB" id="A0A5B9EJ29"/>
<dbReference type="KEGG" id="talb:FTW19_20355"/>
<reference evidence="2 3" key="1">
    <citation type="submission" date="2019-08" db="EMBL/GenBank/DDBJ databases">
        <title>Complete genome sequence of Terriglobus albidus strain ORNL.</title>
        <authorList>
            <person name="Podar M."/>
        </authorList>
    </citation>
    <scope>NUCLEOTIDE SEQUENCE [LARGE SCALE GENOMIC DNA]</scope>
    <source>
        <strain evidence="2 3">ORNL</strain>
    </source>
</reference>
<evidence type="ECO:0000256" key="1">
    <source>
        <dbReference type="SAM" id="SignalP"/>
    </source>
</evidence>
<protein>
    <submittedName>
        <fullName evidence="2">Uncharacterized protein</fullName>
    </submittedName>
</protein>
<sequence length="185" mass="19521">MGLRTSGALLLPLCVTPALAQKPASTATPGLAERRLAGVDIQAGRYKLPVDLHKNAVMMENDANGSGGGDESVEWDTPACHVRVLSRYADPKGARTTYSATVTRPEDQPAVSKPEPGSCATFRGVGMGDPVSKALAAYGSRVTITPGKRPQTTLLHWEWQNGTVLEITLDAKSLIVGLDLTGNVE</sequence>
<dbReference type="EMBL" id="CP042806">
    <property type="protein sequence ID" value="QEE30126.1"/>
    <property type="molecule type" value="Genomic_DNA"/>
</dbReference>
<feature type="chain" id="PRO_5022818390" evidence="1">
    <location>
        <begin position="21"/>
        <end position="185"/>
    </location>
</feature>
<name>A0A5B9EJ29_9BACT</name>
<dbReference type="Proteomes" id="UP000321820">
    <property type="component" value="Chromosome"/>
</dbReference>
<proteinExistence type="predicted"/>
<gene>
    <name evidence="2" type="ORF">FTW19_20355</name>
</gene>
<keyword evidence="1" id="KW-0732">Signal</keyword>
<accession>A0A5B9EJ29</accession>
<evidence type="ECO:0000313" key="3">
    <source>
        <dbReference type="Proteomes" id="UP000321820"/>
    </source>
</evidence>